<accession>A0A0M4CXN7</accession>
<sequence>MTYNVRMITFIESPLFTRQVADYLSDEEFAEFQAFLASSPDAGDVVKGSGGVRKVRWKRKGAGKSGGVRVMYFTRLQCGEIWLLLIYAKSAVDSIPGHILKALKEEIEHDAQ</sequence>
<dbReference type="PATRIC" id="fig|1603606.3.peg.2446"/>
<dbReference type="PIRSF" id="PIRSF039032">
    <property type="entry name" value="HigB-2"/>
    <property type="match status" value="1"/>
</dbReference>
<evidence type="ECO:0000313" key="2">
    <source>
        <dbReference type="Proteomes" id="UP000057158"/>
    </source>
</evidence>
<dbReference type="STRING" id="1603606.DSOUD_2264"/>
<dbReference type="RefSeq" id="WP_053551073.1">
    <property type="nucleotide sequence ID" value="NZ_CP010802.1"/>
</dbReference>
<gene>
    <name evidence="1" type="ORF">DSOUD_2264</name>
</gene>
<dbReference type="AlphaFoldDB" id="A0A0M4CXN7"/>
<protein>
    <submittedName>
        <fullName evidence="1">Uncharacterized protein</fullName>
    </submittedName>
</protein>
<proteinExistence type="predicted"/>
<dbReference type="Proteomes" id="UP000057158">
    <property type="component" value="Chromosome"/>
</dbReference>
<reference evidence="1 2" key="1">
    <citation type="submission" date="2015-07" db="EMBL/GenBank/DDBJ databases">
        <title>Isolation and Genomic Characterization of a Novel Halophilic Metal-Reducing Deltaproteobacterium from the Deep Subsurface.</title>
        <authorList>
            <person name="Badalamenti J.P."/>
            <person name="Summers Z.M."/>
            <person name="Gralnick J.A."/>
            <person name="Bond D.R."/>
        </authorList>
    </citation>
    <scope>NUCLEOTIDE SEQUENCE [LARGE SCALE GENOMIC DNA]</scope>
    <source>
        <strain evidence="1 2">WTL</strain>
    </source>
</reference>
<evidence type="ECO:0000313" key="1">
    <source>
        <dbReference type="EMBL" id="ALC17028.1"/>
    </source>
</evidence>
<name>A0A0M4CXN7_9BACT</name>
<organism evidence="1 2">
    <name type="scientific">Desulfuromonas soudanensis</name>
    <dbReference type="NCBI Taxonomy" id="1603606"/>
    <lineage>
        <taxon>Bacteria</taxon>
        <taxon>Pseudomonadati</taxon>
        <taxon>Thermodesulfobacteriota</taxon>
        <taxon>Desulfuromonadia</taxon>
        <taxon>Desulfuromonadales</taxon>
        <taxon>Desulfuromonadaceae</taxon>
        <taxon>Desulfuromonas</taxon>
    </lineage>
</organism>
<dbReference type="InterPro" id="IPR009387">
    <property type="entry name" value="HigB-2"/>
</dbReference>
<dbReference type="OrthoDB" id="197283at2"/>
<dbReference type="KEGG" id="des:DSOUD_2264"/>
<dbReference type="EMBL" id="CP010802">
    <property type="protein sequence ID" value="ALC17028.1"/>
    <property type="molecule type" value="Genomic_DNA"/>
</dbReference>
<keyword evidence="2" id="KW-1185">Reference proteome</keyword>